<evidence type="ECO:0000313" key="2">
    <source>
        <dbReference type="Proteomes" id="UP000315289"/>
    </source>
</evidence>
<name>A0A557SXY5_9ARCH</name>
<organism evidence="1 2">
    <name type="scientific">Candidatus Nitrosocosmicus arcticus</name>
    <dbReference type="NCBI Taxonomy" id="2035267"/>
    <lineage>
        <taxon>Archaea</taxon>
        <taxon>Nitrososphaerota</taxon>
        <taxon>Nitrososphaeria</taxon>
        <taxon>Nitrososphaerales</taxon>
        <taxon>Nitrososphaeraceae</taxon>
        <taxon>Candidatus Nitrosocosmicus</taxon>
    </lineage>
</organism>
<dbReference type="Proteomes" id="UP000315289">
    <property type="component" value="Unassembled WGS sequence"/>
</dbReference>
<dbReference type="RefSeq" id="WP_222424779.1">
    <property type="nucleotide sequence ID" value="NZ_ML675579.1"/>
</dbReference>
<proteinExistence type="predicted"/>
<keyword evidence="2" id="KW-1185">Reference proteome</keyword>
<sequence>MSLGRYIRITKSYTYLCNSFSFTGFAKPLIMSLISESQLDNLLYASKMSAKVDNSAIQDNYFLYHHNIAFDSDGDWSIIQQGMTKDNKTARRYQWFSKSVRMVVL</sequence>
<dbReference type="EMBL" id="VOAH01000003">
    <property type="protein sequence ID" value="TVP41469.1"/>
    <property type="molecule type" value="Genomic_DNA"/>
</dbReference>
<gene>
    <name evidence="1" type="ORF">NARC_30184</name>
</gene>
<dbReference type="PANTHER" id="PTHR38597:SF1">
    <property type="entry name" value="BLL3834 PROTEIN"/>
    <property type="match status" value="1"/>
</dbReference>
<dbReference type="AlphaFoldDB" id="A0A557SXY5"/>
<reference evidence="1 2" key="1">
    <citation type="journal article" date="2019" name="Front. Microbiol.">
        <title>Ammonia Oxidation by the Arctic Terrestrial Thaumarchaeote Candidatus Nitrosocosmicus arcticus Is Stimulated by Increasing Temperatures.</title>
        <authorList>
            <person name="Alves R.J.E."/>
            <person name="Kerou M."/>
            <person name="Zappe A."/>
            <person name="Bittner R."/>
            <person name="Abby S.S."/>
            <person name="Schmidt H.A."/>
            <person name="Pfeifer K."/>
            <person name="Schleper C."/>
        </authorList>
    </citation>
    <scope>NUCLEOTIDE SEQUENCE [LARGE SCALE GENOMIC DNA]</scope>
    <source>
        <strain evidence="1 2">Kfb</strain>
    </source>
</reference>
<dbReference type="InterPro" id="IPR008482">
    <property type="entry name" value="DUF763"/>
</dbReference>
<protein>
    <submittedName>
        <fullName evidence="1">Uncharacterized protein</fullName>
    </submittedName>
</protein>
<evidence type="ECO:0000313" key="1">
    <source>
        <dbReference type="EMBL" id="TVP41469.1"/>
    </source>
</evidence>
<dbReference type="PANTHER" id="PTHR38597">
    <property type="entry name" value="BLL3834 PROTEIN"/>
    <property type="match status" value="1"/>
</dbReference>
<dbReference type="Pfam" id="PF05559">
    <property type="entry name" value="DUF763"/>
    <property type="match status" value="1"/>
</dbReference>
<comment type="caution">
    <text evidence="1">The sequence shown here is derived from an EMBL/GenBank/DDBJ whole genome shotgun (WGS) entry which is preliminary data.</text>
</comment>
<accession>A0A557SXY5</accession>